<name>A0A409WVG4_9AGAR</name>
<feature type="compositionally biased region" description="Low complexity" evidence="1">
    <location>
        <begin position="106"/>
        <end position="126"/>
    </location>
</feature>
<dbReference type="InParanoid" id="A0A409WVG4"/>
<gene>
    <name evidence="2" type="ORF">CVT24_005897</name>
</gene>
<protein>
    <submittedName>
        <fullName evidence="2">Uncharacterized protein</fullName>
    </submittedName>
</protein>
<reference evidence="2 3" key="1">
    <citation type="journal article" date="2018" name="Evol. Lett.">
        <title>Horizontal gene cluster transfer increased hallucinogenic mushroom diversity.</title>
        <authorList>
            <person name="Reynolds H.T."/>
            <person name="Vijayakumar V."/>
            <person name="Gluck-Thaler E."/>
            <person name="Korotkin H.B."/>
            <person name="Matheny P.B."/>
            <person name="Slot J.C."/>
        </authorList>
    </citation>
    <scope>NUCLEOTIDE SEQUENCE [LARGE SCALE GENOMIC DNA]</scope>
    <source>
        <strain evidence="2 3">2629</strain>
    </source>
</reference>
<dbReference type="Proteomes" id="UP000284842">
    <property type="component" value="Unassembled WGS sequence"/>
</dbReference>
<proteinExistence type="predicted"/>
<feature type="region of interest" description="Disordered" evidence="1">
    <location>
        <begin position="106"/>
        <end position="156"/>
    </location>
</feature>
<evidence type="ECO:0000313" key="2">
    <source>
        <dbReference type="EMBL" id="PPQ82492.1"/>
    </source>
</evidence>
<accession>A0A409WVG4</accession>
<organism evidence="2 3">
    <name type="scientific">Panaeolus cyanescens</name>
    <dbReference type="NCBI Taxonomy" id="181874"/>
    <lineage>
        <taxon>Eukaryota</taxon>
        <taxon>Fungi</taxon>
        <taxon>Dikarya</taxon>
        <taxon>Basidiomycota</taxon>
        <taxon>Agaricomycotina</taxon>
        <taxon>Agaricomycetes</taxon>
        <taxon>Agaricomycetidae</taxon>
        <taxon>Agaricales</taxon>
        <taxon>Agaricineae</taxon>
        <taxon>Galeropsidaceae</taxon>
        <taxon>Panaeolus</taxon>
    </lineage>
</organism>
<feature type="compositionally biased region" description="Low complexity" evidence="1">
    <location>
        <begin position="140"/>
        <end position="149"/>
    </location>
</feature>
<sequence>MRPNNNFEAIPELTLIVGQPFDNKPGDPEQDQPVSGRPTFYLFISGILPFEVLSPKCADLSSSGEICAAGGHLSCLRSAWTRLMLLLSVVRKYSFVQVFQMAGKKPAAGAKAQTATPKAAPSAKKQVATPAPKATEGASAKATPTAKPAKAPKKAV</sequence>
<dbReference type="AlphaFoldDB" id="A0A409WVG4"/>
<dbReference type="EMBL" id="NHTK01005151">
    <property type="protein sequence ID" value="PPQ82492.1"/>
    <property type="molecule type" value="Genomic_DNA"/>
</dbReference>
<comment type="caution">
    <text evidence="2">The sequence shown here is derived from an EMBL/GenBank/DDBJ whole genome shotgun (WGS) entry which is preliminary data.</text>
</comment>
<evidence type="ECO:0000313" key="3">
    <source>
        <dbReference type="Proteomes" id="UP000284842"/>
    </source>
</evidence>
<keyword evidence="3" id="KW-1185">Reference proteome</keyword>
<evidence type="ECO:0000256" key="1">
    <source>
        <dbReference type="SAM" id="MobiDB-lite"/>
    </source>
</evidence>